<comment type="caution">
    <text evidence="8">Lacks conserved residue(s) required for the propagation of feature annotation.</text>
</comment>
<feature type="binding site" evidence="8">
    <location>
        <position position="250"/>
    </location>
    <ligand>
        <name>Zn(2+)</name>
        <dbReference type="ChEBI" id="CHEBI:29105"/>
    </ligand>
</feature>
<comment type="similarity">
    <text evidence="8">Belongs to the sugar phosphate cyclases superfamily. Dehydroquinate synthase family.</text>
</comment>
<comment type="catalytic activity">
    <reaction evidence="8">
        <text>7-phospho-2-dehydro-3-deoxy-D-arabino-heptonate = 3-dehydroquinate + phosphate</text>
        <dbReference type="Rhea" id="RHEA:21968"/>
        <dbReference type="ChEBI" id="CHEBI:32364"/>
        <dbReference type="ChEBI" id="CHEBI:43474"/>
        <dbReference type="ChEBI" id="CHEBI:58394"/>
        <dbReference type="EC" id="4.2.3.4"/>
    </reaction>
</comment>
<keyword evidence="8" id="KW-0028">Amino-acid biosynthesis</keyword>
<dbReference type="HAMAP" id="MF_00110">
    <property type="entry name" value="DHQ_synthase"/>
    <property type="match status" value="1"/>
</dbReference>
<keyword evidence="7 8" id="KW-0170">Cobalt</keyword>
<dbReference type="InterPro" id="IPR030963">
    <property type="entry name" value="DHQ_synth_fam"/>
</dbReference>
<dbReference type="EMBL" id="JBBMFJ010000004">
    <property type="protein sequence ID" value="MEQ2562283.1"/>
    <property type="molecule type" value="Genomic_DNA"/>
</dbReference>
<comment type="cofactor">
    <cofactor evidence="1 8">
        <name>NAD(+)</name>
        <dbReference type="ChEBI" id="CHEBI:57540"/>
    </cofactor>
</comment>
<keyword evidence="8" id="KW-0057">Aromatic amino acid biosynthesis</keyword>
<evidence type="ECO:0000256" key="8">
    <source>
        <dbReference type="HAMAP-Rule" id="MF_00110"/>
    </source>
</evidence>
<gene>
    <name evidence="8 12" type="primary">aroB</name>
    <name evidence="12" type="ORF">WMO41_03695</name>
</gene>
<comment type="cofactor">
    <cofactor evidence="8">
        <name>Co(2+)</name>
        <dbReference type="ChEBI" id="CHEBI:48828"/>
    </cofactor>
    <cofactor evidence="8">
        <name>Zn(2+)</name>
        <dbReference type="ChEBI" id="CHEBI:29105"/>
    </cofactor>
    <text evidence="8">Binds 1 divalent metal cation per subunit. Can use either Co(2+) or Zn(2+).</text>
</comment>
<dbReference type="PANTHER" id="PTHR43622">
    <property type="entry name" value="3-DEHYDROQUINATE SYNTHASE"/>
    <property type="match status" value="1"/>
</dbReference>
<dbReference type="InterPro" id="IPR016037">
    <property type="entry name" value="DHQ_synth_AroB"/>
</dbReference>
<comment type="function">
    <text evidence="8">Catalyzes the conversion of 3-deoxy-D-arabino-heptulosonate 7-phosphate (DAHP) to dehydroquinate (DHQ).</text>
</comment>
<accession>A0ABV1HJY2</accession>
<evidence type="ECO:0000256" key="6">
    <source>
        <dbReference type="ARBA" id="ARBA00023239"/>
    </source>
</evidence>
<organism evidence="12 13">
    <name type="scientific">Ventrimonas faecis</name>
    <dbReference type="NCBI Taxonomy" id="3133170"/>
    <lineage>
        <taxon>Bacteria</taxon>
        <taxon>Bacillati</taxon>
        <taxon>Bacillota</taxon>
        <taxon>Clostridia</taxon>
        <taxon>Lachnospirales</taxon>
        <taxon>Lachnospiraceae</taxon>
        <taxon>Ventrimonas</taxon>
    </lineage>
</organism>
<feature type="binding site" evidence="8">
    <location>
        <position position="266"/>
    </location>
    <ligand>
        <name>Zn(2+)</name>
        <dbReference type="ChEBI" id="CHEBI:29105"/>
    </ligand>
</feature>
<feature type="binding site" evidence="8">
    <location>
        <begin position="108"/>
        <end position="112"/>
    </location>
    <ligand>
        <name>NAD(+)</name>
        <dbReference type="ChEBI" id="CHEBI:57540"/>
    </ligand>
</feature>
<keyword evidence="13" id="KW-1185">Reference proteome</keyword>
<protein>
    <recommendedName>
        <fullName evidence="8 9">3-dehydroquinate synthase</fullName>
        <shortName evidence="8">DHQS</shortName>
        <ecNumber evidence="8 9">4.2.3.4</ecNumber>
    </recommendedName>
</protein>
<evidence type="ECO:0000256" key="3">
    <source>
        <dbReference type="ARBA" id="ARBA00022741"/>
    </source>
</evidence>
<evidence type="ECO:0000256" key="5">
    <source>
        <dbReference type="ARBA" id="ARBA00023027"/>
    </source>
</evidence>
<dbReference type="RefSeq" id="WP_349228604.1">
    <property type="nucleotide sequence ID" value="NZ_JBBMFJ010000004.1"/>
</dbReference>
<name>A0ABV1HJY2_9FIRM</name>
<feature type="binding site" evidence="8">
    <location>
        <position position="154"/>
    </location>
    <ligand>
        <name>NAD(+)</name>
        <dbReference type="ChEBI" id="CHEBI:57540"/>
    </ligand>
</feature>
<sequence length="372" mass="41779">MSDRMTVHRDGKPIYDIVMEENYDRLGQEVASLSVRDRRLCVVTDSTVAELYSDTVIRQLEPVCREVHLFVFPAGEENKNLDTVRDLYEFLIQNHYDRNDMLVALGGGVVGDLCGFTAATYLRGIRFIQVPTTLLSQVDSSIGGKTGVDFDAYKNMVGAFHMPQLVYTAASSLLTLTEEQFACGMGEVIKHGLIMDADYYEWLQAHREEILARDLSVCEQMILVSCRIKRDVVEQDPTEQGIRGILNFGHTLGHAIEKLMHFHLLHGQCVALGSVAAAGLSAKRGEITMEEALQIREVFFQFGLPISIADFELSKEEIIAATKNDKKMDSGKIKFILLHRIGEAFIDRTVTDEEMNTCLDWLMGGSDEDERI</sequence>
<keyword evidence="8" id="KW-0963">Cytoplasm</keyword>
<keyword evidence="3 8" id="KW-0547">Nucleotide-binding</keyword>
<proteinExistence type="inferred from homology"/>
<feature type="binding site" evidence="8">
    <location>
        <position position="145"/>
    </location>
    <ligand>
        <name>NAD(+)</name>
        <dbReference type="ChEBI" id="CHEBI:57540"/>
    </ligand>
</feature>
<evidence type="ECO:0000313" key="12">
    <source>
        <dbReference type="EMBL" id="MEQ2562283.1"/>
    </source>
</evidence>
<comment type="pathway">
    <text evidence="8">Metabolic intermediate biosynthesis; chorismate biosynthesis; chorismate from D-erythrose 4-phosphate and phosphoenolpyruvate: step 2/7.</text>
</comment>
<evidence type="ECO:0000256" key="7">
    <source>
        <dbReference type="ARBA" id="ARBA00023285"/>
    </source>
</evidence>
<dbReference type="NCBIfam" id="TIGR01357">
    <property type="entry name" value="aroB"/>
    <property type="match status" value="1"/>
</dbReference>
<feature type="domain" description="3-dehydroquinate synthase C-terminal" evidence="11">
    <location>
        <begin position="184"/>
        <end position="328"/>
    </location>
</feature>
<dbReference type="CDD" id="cd08195">
    <property type="entry name" value="DHQS"/>
    <property type="match status" value="1"/>
</dbReference>
<dbReference type="GO" id="GO:0003856">
    <property type="term" value="F:3-dehydroquinate synthase activity"/>
    <property type="evidence" value="ECO:0007669"/>
    <property type="project" value="UniProtKB-EC"/>
</dbReference>
<dbReference type="SUPFAM" id="SSF56796">
    <property type="entry name" value="Dehydroquinate synthase-like"/>
    <property type="match status" value="1"/>
</dbReference>
<feature type="binding site" evidence="8">
    <location>
        <position position="187"/>
    </location>
    <ligand>
        <name>Zn(2+)</name>
        <dbReference type="ChEBI" id="CHEBI:29105"/>
    </ligand>
</feature>
<evidence type="ECO:0000256" key="4">
    <source>
        <dbReference type="ARBA" id="ARBA00022833"/>
    </source>
</evidence>
<feature type="binding site" evidence="8">
    <location>
        <begin position="132"/>
        <end position="133"/>
    </location>
    <ligand>
        <name>NAD(+)</name>
        <dbReference type="ChEBI" id="CHEBI:57540"/>
    </ligand>
</feature>
<evidence type="ECO:0000256" key="9">
    <source>
        <dbReference type="NCBIfam" id="TIGR01357"/>
    </source>
</evidence>
<dbReference type="EC" id="4.2.3.4" evidence="8 9"/>
<dbReference type="InterPro" id="IPR030960">
    <property type="entry name" value="DHQS/DOIS_N"/>
</dbReference>
<evidence type="ECO:0000313" key="13">
    <source>
        <dbReference type="Proteomes" id="UP001437460"/>
    </source>
</evidence>
<keyword evidence="6 8" id="KW-0456">Lyase</keyword>
<dbReference type="Proteomes" id="UP001437460">
    <property type="component" value="Unassembled WGS sequence"/>
</dbReference>
<dbReference type="InterPro" id="IPR056179">
    <property type="entry name" value="DHQS_C"/>
</dbReference>
<dbReference type="PIRSF" id="PIRSF001455">
    <property type="entry name" value="DHQ_synth"/>
    <property type="match status" value="1"/>
</dbReference>
<dbReference type="InterPro" id="IPR050071">
    <property type="entry name" value="Dehydroquinate_synthase"/>
</dbReference>
<evidence type="ECO:0000256" key="2">
    <source>
        <dbReference type="ARBA" id="ARBA00022723"/>
    </source>
</evidence>
<dbReference type="Pfam" id="PF24621">
    <property type="entry name" value="DHQS_C"/>
    <property type="match status" value="1"/>
</dbReference>
<keyword evidence="5 8" id="KW-0520">NAD</keyword>
<reference evidence="12 13" key="1">
    <citation type="submission" date="2024-03" db="EMBL/GenBank/DDBJ databases">
        <title>Human intestinal bacterial collection.</title>
        <authorList>
            <person name="Pauvert C."/>
            <person name="Hitch T.C.A."/>
            <person name="Clavel T."/>
        </authorList>
    </citation>
    <scope>NUCLEOTIDE SEQUENCE [LARGE SCALE GENOMIC DNA]</scope>
    <source>
        <strain evidence="12 13">CLA-AP-H27</strain>
    </source>
</reference>
<feature type="domain" description="3-dehydroquinate synthase N-terminal" evidence="10">
    <location>
        <begin position="71"/>
        <end position="181"/>
    </location>
</feature>
<evidence type="ECO:0000259" key="10">
    <source>
        <dbReference type="Pfam" id="PF01761"/>
    </source>
</evidence>
<evidence type="ECO:0000259" key="11">
    <source>
        <dbReference type="Pfam" id="PF24621"/>
    </source>
</evidence>
<keyword evidence="4 8" id="KW-0862">Zinc</keyword>
<dbReference type="Gene3D" id="1.20.1090.10">
    <property type="entry name" value="Dehydroquinate synthase-like - alpha domain"/>
    <property type="match status" value="1"/>
</dbReference>
<dbReference type="PANTHER" id="PTHR43622:SF1">
    <property type="entry name" value="3-DEHYDROQUINATE SYNTHASE"/>
    <property type="match status" value="1"/>
</dbReference>
<comment type="caution">
    <text evidence="12">The sequence shown here is derived from an EMBL/GenBank/DDBJ whole genome shotgun (WGS) entry which is preliminary data.</text>
</comment>
<keyword evidence="2 8" id="KW-0479">Metal-binding</keyword>
<evidence type="ECO:0000256" key="1">
    <source>
        <dbReference type="ARBA" id="ARBA00001911"/>
    </source>
</evidence>
<dbReference type="Gene3D" id="3.40.50.1970">
    <property type="match status" value="1"/>
</dbReference>
<comment type="subcellular location">
    <subcellularLocation>
        <location evidence="8">Cytoplasm</location>
    </subcellularLocation>
</comment>
<dbReference type="Pfam" id="PF01761">
    <property type="entry name" value="DHQ_synthase"/>
    <property type="match status" value="1"/>
</dbReference>